<organism evidence="2 3">
    <name type="scientific">Rathayibacter festucae DSM 15932</name>
    <dbReference type="NCBI Taxonomy" id="1328866"/>
    <lineage>
        <taxon>Bacteria</taxon>
        <taxon>Bacillati</taxon>
        <taxon>Actinomycetota</taxon>
        <taxon>Actinomycetes</taxon>
        <taxon>Micrococcales</taxon>
        <taxon>Microbacteriaceae</taxon>
        <taxon>Rathayibacter</taxon>
    </lineage>
</organism>
<evidence type="ECO:0000313" key="3">
    <source>
        <dbReference type="Proteomes" id="UP000285317"/>
    </source>
</evidence>
<keyword evidence="1" id="KW-0812">Transmembrane</keyword>
<dbReference type="RefSeq" id="WP_127887486.1">
    <property type="nucleotide sequence ID" value="NZ_CP028137.1"/>
</dbReference>
<feature type="transmembrane region" description="Helical" evidence="1">
    <location>
        <begin position="20"/>
        <end position="45"/>
    </location>
</feature>
<keyword evidence="1" id="KW-0472">Membrane</keyword>
<evidence type="ECO:0000256" key="1">
    <source>
        <dbReference type="SAM" id="Phobius"/>
    </source>
</evidence>
<feature type="transmembrane region" description="Helical" evidence="1">
    <location>
        <begin position="65"/>
        <end position="90"/>
    </location>
</feature>
<keyword evidence="1" id="KW-1133">Transmembrane helix</keyword>
<dbReference type="AlphaFoldDB" id="A0A3Q9UZH2"/>
<reference evidence="2 3" key="1">
    <citation type="submission" date="2018-03" db="EMBL/GenBank/DDBJ databases">
        <title>Bacteriophage NCPPB3778 and a type I-E CRISPR drive the evolution of the US Biological Select Agent, Rathayibacter toxicus.</title>
        <authorList>
            <person name="Davis E.W.II."/>
            <person name="Tabima J.F."/>
            <person name="Weisberg A.J."/>
            <person name="Dantas Lopes L."/>
            <person name="Wiseman M.S."/>
            <person name="Wiseman M.S."/>
            <person name="Pupko T."/>
            <person name="Belcher M.S."/>
            <person name="Sechler A.J."/>
            <person name="Tancos M.A."/>
            <person name="Schroeder B.K."/>
            <person name="Murray T.D."/>
            <person name="Luster D.G."/>
            <person name="Schneider W.L."/>
            <person name="Rogers E."/>
            <person name="Andreote F.D."/>
            <person name="Grunwald N.J."/>
            <person name="Putnam M.L."/>
            <person name="Chang J.H."/>
        </authorList>
    </citation>
    <scope>NUCLEOTIDE SEQUENCE [LARGE SCALE GENOMIC DNA]</scope>
    <source>
        <strain evidence="2 3">DSM 15932</strain>
    </source>
</reference>
<feature type="transmembrane region" description="Helical" evidence="1">
    <location>
        <begin position="102"/>
        <end position="126"/>
    </location>
</feature>
<sequence>MPNSSAAPPAERPAHLDRRIFAAGAWQLVAVVLLGVLGPIAPLYRVAGTSGQEALAWGTIVVGDVVPSLLGIELVMLAGGPICLLAGCILPGIPREPSRARTALGVLSAVLLIVCVPCAVFFSLLFSTSTYSVLPSASDDGCRVVVREFGFLRAAGGSLGLVRPGSVVAEWVEDYSASDGYQPFRAGSYELRWSGETARLRVGLTPADPVSLDGDGLLDCSR</sequence>
<name>A0A3Q9UZH2_9MICO</name>
<evidence type="ECO:0000313" key="2">
    <source>
        <dbReference type="EMBL" id="AZZ52872.1"/>
    </source>
</evidence>
<gene>
    <name evidence="2" type="ORF">C1I64_13065</name>
</gene>
<proteinExistence type="predicted"/>
<dbReference type="KEGG" id="rfs:C1I64_13065"/>
<dbReference type="EMBL" id="CP028137">
    <property type="protein sequence ID" value="AZZ52872.1"/>
    <property type="molecule type" value="Genomic_DNA"/>
</dbReference>
<accession>A0A3Q9UZH2</accession>
<protein>
    <submittedName>
        <fullName evidence="2">Uncharacterized protein</fullName>
    </submittedName>
</protein>
<dbReference type="Proteomes" id="UP000285317">
    <property type="component" value="Chromosome"/>
</dbReference>